<keyword evidence="4" id="KW-1185">Reference proteome</keyword>
<evidence type="ECO:0000313" key="4">
    <source>
        <dbReference type="Proteomes" id="UP001501207"/>
    </source>
</evidence>
<evidence type="ECO:0000259" key="1">
    <source>
        <dbReference type="Pfam" id="PF01408"/>
    </source>
</evidence>
<dbReference type="Pfam" id="PF19051">
    <property type="entry name" value="GFO_IDH_MocA_C2"/>
    <property type="match status" value="1"/>
</dbReference>
<dbReference type="Pfam" id="PF01408">
    <property type="entry name" value="GFO_IDH_MocA"/>
    <property type="match status" value="1"/>
</dbReference>
<proteinExistence type="predicted"/>
<evidence type="ECO:0000259" key="2">
    <source>
        <dbReference type="Pfam" id="PF19051"/>
    </source>
</evidence>
<dbReference type="Proteomes" id="UP001501207">
    <property type="component" value="Unassembled WGS sequence"/>
</dbReference>
<dbReference type="EMBL" id="BAABFN010000001">
    <property type="protein sequence ID" value="GAA4300487.1"/>
    <property type="molecule type" value="Genomic_DNA"/>
</dbReference>
<evidence type="ECO:0000313" key="3">
    <source>
        <dbReference type="EMBL" id="GAA4300487.1"/>
    </source>
</evidence>
<dbReference type="SUPFAM" id="SSF55347">
    <property type="entry name" value="Glyceraldehyde-3-phosphate dehydrogenase-like, C-terminal domain"/>
    <property type="match status" value="1"/>
</dbReference>
<comment type="caution">
    <text evidence="3">The sequence shown here is derived from an EMBL/GenBank/DDBJ whole genome shotgun (WGS) entry which is preliminary data.</text>
</comment>
<name>A0ABP8FCU0_9BACT</name>
<dbReference type="PANTHER" id="PTHR43818:SF10">
    <property type="entry name" value="NADH-DEPENDENT DEHYDROGENASE-RELATED"/>
    <property type="match status" value="1"/>
</dbReference>
<dbReference type="Gene3D" id="3.40.50.720">
    <property type="entry name" value="NAD(P)-binding Rossmann-like Domain"/>
    <property type="match status" value="1"/>
</dbReference>
<organism evidence="3 4">
    <name type="scientific">Compostibacter hankyongensis</name>
    <dbReference type="NCBI Taxonomy" id="1007089"/>
    <lineage>
        <taxon>Bacteria</taxon>
        <taxon>Pseudomonadati</taxon>
        <taxon>Bacteroidota</taxon>
        <taxon>Chitinophagia</taxon>
        <taxon>Chitinophagales</taxon>
        <taxon>Chitinophagaceae</taxon>
        <taxon>Compostibacter</taxon>
    </lineage>
</organism>
<dbReference type="InterPro" id="IPR043906">
    <property type="entry name" value="Gfo/Idh/MocA_OxRdtase_bact_C"/>
</dbReference>
<dbReference type="RefSeq" id="WP_344973749.1">
    <property type="nucleotide sequence ID" value="NZ_BAABFN010000001.1"/>
</dbReference>
<reference evidence="4" key="1">
    <citation type="journal article" date="2019" name="Int. J. Syst. Evol. Microbiol.">
        <title>The Global Catalogue of Microorganisms (GCM) 10K type strain sequencing project: providing services to taxonomists for standard genome sequencing and annotation.</title>
        <authorList>
            <consortium name="The Broad Institute Genomics Platform"/>
            <consortium name="The Broad Institute Genome Sequencing Center for Infectious Disease"/>
            <person name="Wu L."/>
            <person name="Ma J."/>
        </authorList>
    </citation>
    <scope>NUCLEOTIDE SEQUENCE [LARGE SCALE GENOMIC DNA]</scope>
    <source>
        <strain evidence="4">JCM 17664</strain>
    </source>
</reference>
<sequence>MTPPDPQTLPRRTFIRNASLAAAGFYIVPRHVLGRGYTAPSDKLNIAAIGSGGKGKDNIQKAWNNGAENIAALCDVDDRQAAAMFKKFPKAPRYKDFRVMLEKEHRNIDAVIIATPDHTHTVATLAAMQSGKHVYTQKPLTHDIYEARELTRAAARYPKLVTQMGNQGSSGDDTRNVEAWVQAGLIGPVHRVHCWTNRPVWPQGLPTPKEKQAVPPELDWNLWLGTAPQRDYNSAYLPFNWRGWWDYGTGALGDMACHIMDVPFRALQLQYPTEVQCSVGSVYSDFFQEDYHMDSCPPSSVIYLQFPERKAPAGWKINLPAVEVIWYDGGILPRRPDELLPDEQMGDWDGGVIFEGSKGKIMTGMWGMKPTLLPTRRMKEADLPSPTRPLVPRGADGHETQWVEACKKGDPKAVSSPFSQAGPLTEMVLMGNLAIRSYMYHEEGTIESEGGIKSTGTIFPGRKKLLWDGEAMRITNFDAANRYVKRTYRGEWNS</sequence>
<dbReference type="InterPro" id="IPR036291">
    <property type="entry name" value="NAD(P)-bd_dom_sf"/>
</dbReference>
<dbReference type="InterPro" id="IPR050463">
    <property type="entry name" value="Gfo/Idh/MocA_oxidrdct_glycsds"/>
</dbReference>
<accession>A0ABP8FCU0</accession>
<feature type="domain" description="Gfo/Idh/MocA-like oxidoreductase N-terminal" evidence="1">
    <location>
        <begin position="44"/>
        <end position="161"/>
    </location>
</feature>
<dbReference type="InterPro" id="IPR000683">
    <property type="entry name" value="Gfo/Idh/MocA-like_OxRdtase_N"/>
</dbReference>
<dbReference type="PANTHER" id="PTHR43818">
    <property type="entry name" value="BCDNA.GH03377"/>
    <property type="match status" value="1"/>
</dbReference>
<protein>
    <submittedName>
        <fullName evidence="3">Gfo/Idh/MocA family oxidoreductase</fullName>
    </submittedName>
</protein>
<dbReference type="Gene3D" id="3.30.360.10">
    <property type="entry name" value="Dihydrodipicolinate Reductase, domain 2"/>
    <property type="match status" value="1"/>
</dbReference>
<feature type="domain" description="Gfo/Idh/MocA-like oxidoreductase bacterial type C-terminal" evidence="2">
    <location>
        <begin position="209"/>
        <end position="261"/>
    </location>
</feature>
<gene>
    <name evidence="3" type="ORF">GCM10023143_01490</name>
</gene>
<dbReference type="SUPFAM" id="SSF51735">
    <property type="entry name" value="NAD(P)-binding Rossmann-fold domains"/>
    <property type="match status" value="1"/>
</dbReference>